<comment type="caution">
    <text evidence="5">The sequence shown here is derived from an EMBL/GenBank/DDBJ whole genome shotgun (WGS) entry which is preliminary data.</text>
</comment>
<dbReference type="AlphaFoldDB" id="A0AAV2IIC4"/>
<feature type="chain" id="PRO_5043830758" description="Serpin domain-containing protein" evidence="3">
    <location>
        <begin position="24"/>
        <end position="407"/>
    </location>
</feature>
<dbReference type="Gene3D" id="2.30.39.10">
    <property type="entry name" value="Alpha-1-antitrypsin, domain 1"/>
    <property type="match status" value="1"/>
</dbReference>
<dbReference type="PANTHER" id="PTHR11461:SF211">
    <property type="entry name" value="GH10112P-RELATED"/>
    <property type="match status" value="1"/>
</dbReference>
<dbReference type="Proteomes" id="UP001497497">
    <property type="component" value="Unassembled WGS sequence"/>
</dbReference>
<dbReference type="Pfam" id="PF00079">
    <property type="entry name" value="Serpin"/>
    <property type="match status" value="1"/>
</dbReference>
<dbReference type="SMART" id="SM00093">
    <property type="entry name" value="SERPIN"/>
    <property type="match status" value="1"/>
</dbReference>
<dbReference type="GO" id="GO:0005615">
    <property type="term" value="C:extracellular space"/>
    <property type="evidence" value="ECO:0007669"/>
    <property type="project" value="InterPro"/>
</dbReference>
<dbReference type="Gene3D" id="3.30.497.10">
    <property type="entry name" value="Antithrombin, subunit I, domain 2"/>
    <property type="match status" value="1"/>
</dbReference>
<reference evidence="5 6" key="1">
    <citation type="submission" date="2024-04" db="EMBL/GenBank/DDBJ databases">
        <authorList>
            <consortium name="Genoscope - CEA"/>
            <person name="William W."/>
        </authorList>
    </citation>
    <scope>NUCLEOTIDE SEQUENCE [LARGE SCALE GENOMIC DNA]</scope>
</reference>
<organism evidence="5 6">
    <name type="scientific">Lymnaea stagnalis</name>
    <name type="common">Great pond snail</name>
    <name type="synonym">Helix stagnalis</name>
    <dbReference type="NCBI Taxonomy" id="6523"/>
    <lineage>
        <taxon>Eukaryota</taxon>
        <taxon>Metazoa</taxon>
        <taxon>Spiralia</taxon>
        <taxon>Lophotrochozoa</taxon>
        <taxon>Mollusca</taxon>
        <taxon>Gastropoda</taxon>
        <taxon>Heterobranchia</taxon>
        <taxon>Euthyneura</taxon>
        <taxon>Panpulmonata</taxon>
        <taxon>Hygrophila</taxon>
        <taxon>Lymnaeoidea</taxon>
        <taxon>Lymnaeidae</taxon>
        <taxon>Lymnaea</taxon>
    </lineage>
</organism>
<dbReference type="InterPro" id="IPR023796">
    <property type="entry name" value="Serpin_dom"/>
</dbReference>
<dbReference type="InterPro" id="IPR042178">
    <property type="entry name" value="Serpin_sf_1"/>
</dbReference>
<dbReference type="SUPFAM" id="SSF56574">
    <property type="entry name" value="Serpins"/>
    <property type="match status" value="1"/>
</dbReference>
<gene>
    <name evidence="5" type="ORF">GSLYS_00019952001</name>
</gene>
<dbReference type="InterPro" id="IPR042185">
    <property type="entry name" value="Serpin_sf_2"/>
</dbReference>
<evidence type="ECO:0000313" key="5">
    <source>
        <dbReference type="EMBL" id="CAL1546575.1"/>
    </source>
</evidence>
<proteinExistence type="inferred from homology"/>
<evidence type="ECO:0000256" key="1">
    <source>
        <dbReference type="ARBA" id="ARBA00009500"/>
    </source>
</evidence>
<evidence type="ECO:0000256" key="3">
    <source>
        <dbReference type="SAM" id="SignalP"/>
    </source>
</evidence>
<dbReference type="InterPro" id="IPR000215">
    <property type="entry name" value="Serpin_fam"/>
</dbReference>
<keyword evidence="3" id="KW-0732">Signal</keyword>
<keyword evidence="6" id="KW-1185">Reference proteome</keyword>
<dbReference type="InterPro" id="IPR036186">
    <property type="entry name" value="Serpin_sf"/>
</dbReference>
<protein>
    <recommendedName>
        <fullName evidence="4">Serpin domain-containing protein</fullName>
    </recommendedName>
</protein>
<accession>A0AAV2IIC4</accession>
<feature type="signal peptide" evidence="3">
    <location>
        <begin position="1"/>
        <end position="23"/>
    </location>
</feature>
<dbReference type="GO" id="GO:0004867">
    <property type="term" value="F:serine-type endopeptidase inhibitor activity"/>
    <property type="evidence" value="ECO:0007669"/>
    <property type="project" value="InterPro"/>
</dbReference>
<sequence length="407" mass="45546">MAPGTLLAVLVTLGCISYATVQAQDDDNDRRLTDAIGKFAQTMYREVSADTPNCIFSPYSAHTALSMAYLGARGGTAEEMKSVLQVSNLKDPHGPHGDLIKDLNTVEDADVYIANSAWYNEKYNVFDAYKNELTRTYDAYVERLVFNSANAKPEEPINSWVANKTESNIREIIEPDSLTESGTALVLVNTIYFNSNWSRQFSEADTRNGDFKREDGSTVKVDLMKKTGVFGYKESAFDNADLARIPFENYRFAFYVLLPKLTKRLGEVEKTISREYSNPDDWFKNMEETYMSVTLPKFKLTASMELAESLKKMGMPTAFSDRANFSGITDRRIYISRVVQKAVVDVREAGVTAAASTAVITVGSSGAKTIDFRVDRGFLYFIRDDDTGNILFQGKFSDPTVKEVEVK</sequence>
<feature type="domain" description="Serpin" evidence="4">
    <location>
        <begin position="41"/>
        <end position="399"/>
    </location>
</feature>
<evidence type="ECO:0000313" key="6">
    <source>
        <dbReference type="Proteomes" id="UP001497497"/>
    </source>
</evidence>
<dbReference type="PANTHER" id="PTHR11461">
    <property type="entry name" value="SERINE PROTEASE INHIBITOR, SERPIN"/>
    <property type="match status" value="1"/>
</dbReference>
<name>A0AAV2IIC4_LYMST</name>
<dbReference type="EMBL" id="CAXITT010000830">
    <property type="protein sequence ID" value="CAL1546575.1"/>
    <property type="molecule type" value="Genomic_DNA"/>
</dbReference>
<evidence type="ECO:0000256" key="2">
    <source>
        <dbReference type="RuleBase" id="RU000411"/>
    </source>
</evidence>
<evidence type="ECO:0000259" key="4">
    <source>
        <dbReference type="SMART" id="SM00093"/>
    </source>
</evidence>
<comment type="similarity">
    <text evidence="1 2">Belongs to the serpin family.</text>
</comment>